<keyword evidence="4" id="KW-0175">Coiled coil</keyword>
<feature type="compositionally biased region" description="Basic residues" evidence="5">
    <location>
        <begin position="494"/>
        <end position="513"/>
    </location>
</feature>
<dbReference type="Proteomes" id="UP000887566">
    <property type="component" value="Unplaced"/>
</dbReference>
<keyword evidence="1" id="KW-0227">DNA damage</keyword>
<dbReference type="GO" id="GO:0000110">
    <property type="term" value="C:nucleotide-excision repair factor 1 complex"/>
    <property type="evidence" value="ECO:0007669"/>
    <property type="project" value="TreeGrafter"/>
</dbReference>
<feature type="coiled-coil region" evidence="4">
    <location>
        <begin position="280"/>
        <end position="307"/>
    </location>
</feature>
<accession>A0A914WNF4</accession>
<evidence type="ECO:0000256" key="3">
    <source>
        <dbReference type="ARBA" id="ARBA00023204"/>
    </source>
</evidence>
<dbReference type="GO" id="GO:0000712">
    <property type="term" value="P:resolution of meiotic recombination intermediates"/>
    <property type="evidence" value="ECO:0007669"/>
    <property type="project" value="TreeGrafter"/>
</dbReference>
<dbReference type="GO" id="GO:0000014">
    <property type="term" value="F:single-stranded DNA endodeoxyribonuclease activity"/>
    <property type="evidence" value="ECO:0007669"/>
    <property type="project" value="TreeGrafter"/>
</dbReference>
<protein>
    <submittedName>
        <fullName evidence="7">Uncharacterized protein</fullName>
    </submittedName>
</protein>
<dbReference type="PANTHER" id="PTHR10150:SF0">
    <property type="entry name" value="DNA REPAIR ENDONUCLEASE XPF"/>
    <property type="match status" value="1"/>
</dbReference>
<evidence type="ECO:0000313" key="7">
    <source>
        <dbReference type="WBParaSite" id="PSAMB.scaffold4711size13779.g24967.t1"/>
    </source>
</evidence>
<dbReference type="GO" id="GO:0003697">
    <property type="term" value="F:single-stranded DNA binding"/>
    <property type="evidence" value="ECO:0007669"/>
    <property type="project" value="TreeGrafter"/>
</dbReference>
<sequence length="561" mass="63079">MSASENVDASEGEEAQIELIDFEEKLIVETLTDDVLFVVARGLGLERLIIHHLKLFSDPQLLLLVINTSTQDEIFYIEQLKRAKVKCQPKLITADISTKDRQALYLEGGVQFVTSRILVVDLLTDRIPVNQVAGIIVCRAHQLLSSYQESFILRLYREKKPNGFVKAFTDFATAITSSGLGQLQRLVARLYVRKVELVPRFEASVKECLNQRAPELIEMTVEMSAGMRKIQSSLVDIIRTCLKELKQCTSSVDVETEDDATSSAAALYESKLERDLEPVMATLTDKQQRLLEDLKQLRHLLKEAEQLDPVTLYHSFTSLQSSKEVFASNSGWLFTPTASKIYEEIEKQCKPPSGPKSKQSKQGWNIQEPPKWSALKAVLNEIREAAAEMKANSSEAVEGADASETAVLLIGAGEPVCRQLCDLIKLGPERLKWMLRRHAFEAIPTAGKEQEPECDPWWDPNSVTLYGNNGEQNAETRAEMLANVKMAQRNALRQGRKRRQQAAKKAPTTKRKTVASAPDPKQTKLLRFGIGAQRQNEQQQQVGGCSFLLLFDSCRRRHLQN</sequence>
<organism evidence="6 7">
    <name type="scientific">Plectus sambesii</name>
    <dbReference type="NCBI Taxonomy" id="2011161"/>
    <lineage>
        <taxon>Eukaryota</taxon>
        <taxon>Metazoa</taxon>
        <taxon>Ecdysozoa</taxon>
        <taxon>Nematoda</taxon>
        <taxon>Chromadorea</taxon>
        <taxon>Plectida</taxon>
        <taxon>Plectina</taxon>
        <taxon>Plectoidea</taxon>
        <taxon>Plectidae</taxon>
        <taxon>Plectus</taxon>
    </lineage>
</organism>
<keyword evidence="6" id="KW-1185">Reference proteome</keyword>
<dbReference type="WBParaSite" id="PSAMB.scaffold4711size13779.g24967.t1">
    <property type="protein sequence ID" value="PSAMB.scaffold4711size13779.g24967.t1"/>
    <property type="gene ID" value="PSAMB.scaffold4711size13779.g24967"/>
</dbReference>
<feature type="region of interest" description="Disordered" evidence="5">
    <location>
        <begin position="490"/>
        <end position="522"/>
    </location>
</feature>
<dbReference type="GO" id="GO:1901255">
    <property type="term" value="P:nucleotide-excision repair involved in interstrand cross-link repair"/>
    <property type="evidence" value="ECO:0007669"/>
    <property type="project" value="TreeGrafter"/>
</dbReference>
<dbReference type="PANTHER" id="PTHR10150">
    <property type="entry name" value="DNA REPAIR ENDONUCLEASE XPF"/>
    <property type="match status" value="1"/>
</dbReference>
<reference evidence="7" key="1">
    <citation type="submission" date="2022-11" db="UniProtKB">
        <authorList>
            <consortium name="WormBaseParasite"/>
        </authorList>
    </citation>
    <scope>IDENTIFICATION</scope>
</reference>
<evidence type="ECO:0000256" key="5">
    <source>
        <dbReference type="SAM" id="MobiDB-lite"/>
    </source>
</evidence>
<dbReference type="GO" id="GO:0003684">
    <property type="term" value="F:damaged DNA binding"/>
    <property type="evidence" value="ECO:0007669"/>
    <property type="project" value="TreeGrafter"/>
</dbReference>
<dbReference type="GO" id="GO:0000724">
    <property type="term" value="P:double-strand break repair via homologous recombination"/>
    <property type="evidence" value="ECO:0007669"/>
    <property type="project" value="TreeGrafter"/>
</dbReference>
<evidence type="ECO:0000256" key="1">
    <source>
        <dbReference type="ARBA" id="ARBA00022763"/>
    </source>
</evidence>
<evidence type="ECO:0000256" key="4">
    <source>
        <dbReference type="SAM" id="Coils"/>
    </source>
</evidence>
<evidence type="ECO:0000313" key="6">
    <source>
        <dbReference type="Proteomes" id="UP000887566"/>
    </source>
</evidence>
<evidence type="ECO:0000256" key="2">
    <source>
        <dbReference type="ARBA" id="ARBA00022801"/>
    </source>
</evidence>
<dbReference type="AlphaFoldDB" id="A0A914WNF4"/>
<keyword evidence="2" id="KW-0378">Hydrolase</keyword>
<proteinExistence type="predicted"/>
<keyword evidence="3" id="KW-0234">DNA repair</keyword>
<name>A0A914WNF4_9BILA</name>